<evidence type="ECO:0000313" key="2">
    <source>
        <dbReference type="Proteomes" id="UP000075420"/>
    </source>
</evidence>
<dbReference type="EMBL" id="JELY01000839">
    <property type="protein sequence ID" value="KYF57926.1"/>
    <property type="molecule type" value="Genomic_DNA"/>
</dbReference>
<evidence type="ECO:0000313" key="1">
    <source>
        <dbReference type="EMBL" id="KYF57926.1"/>
    </source>
</evidence>
<sequence>MRPVSDTKAVGIGRTTLTDYLTGKRGAPAELVAKLRELAITGSAWPTQARSMRPSYDSVDEPPAERDPLALRAALDLAHDALDVSPLEIALLLAVEARICSPDSALGQLRARHHGLFAVPHRALGIERQACGGGQEVALVQVERRPRRRAPIEPSE</sequence>
<reference evidence="1 2" key="1">
    <citation type="submission" date="2014-02" db="EMBL/GenBank/DDBJ databases">
        <title>The small core and large imbalanced accessory genome model reveals a collaborative survival strategy of Sorangium cellulosum strains in nature.</title>
        <authorList>
            <person name="Han K."/>
            <person name="Peng R."/>
            <person name="Blom J."/>
            <person name="Li Y.-Z."/>
        </authorList>
    </citation>
    <scope>NUCLEOTIDE SEQUENCE [LARGE SCALE GENOMIC DNA]</scope>
    <source>
        <strain evidence="1 2">So0157-25</strain>
    </source>
</reference>
<comment type="caution">
    <text evidence="1">The sequence shown here is derived from an EMBL/GenBank/DDBJ whole genome shotgun (WGS) entry which is preliminary data.</text>
</comment>
<dbReference type="AlphaFoldDB" id="A0A150PR17"/>
<protein>
    <submittedName>
        <fullName evidence="1">Uncharacterized protein</fullName>
    </submittedName>
</protein>
<proteinExistence type="predicted"/>
<organism evidence="1 2">
    <name type="scientific">Sorangium cellulosum</name>
    <name type="common">Polyangium cellulosum</name>
    <dbReference type="NCBI Taxonomy" id="56"/>
    <lineage>
        <taxon>Bacteria</taxon>
        <taxon>Pseudomonadati</taxon>
        <taxon>Myxococcota</taxon>
        <taxon>Polyangia</taxon>
        <taxon>Polyangiales</taxon>
        <taxon>Polyangiaceae</taxon>
        <taxon>Sorangium</taxon>
    </lineage>
</organism>
<name>A0A150PR17_SORCE</name>
<dbReference type="Proteomes" id="UP000075420">
    <property type="component" value="Unassembled WGS sequence"/>
</dbReference>
<accession>A0A150PR17</accession>
<gene>
    <name evidence="1" type="ORF">BE08_25905</name>
</gene>